<evidence type="ECO:0000256" key="1">
    <source>
        <dbReference type="SAM" id="Phobius"/>
    </source>
</evidence>
<keyword evidence="1" id="KW-0472">Membrane</keyword>
<feature type="transmembrane region" description="Helical" evidence="1">
    <location>
        <begin position="6"/>
        <end position="30"/>
    </location>
</feature>
<dbReference type="Proteomes" id="UP000632659">
    <property type="component" value="Unassembled WGS sequence"/>
</dbReference>
<dbReference type="RefSeq" id="WP_154825323.1">
    <property type="nucleotide sequence ID" value="NZ_JACRTL010000005.1"/>
</dbReference>
<name>A0A8J6PDQ6_9FIRM</name>
<evidence type="ECO:0000313" key="3">
    <source>
        <dbReference type="Proteomes" id="UP000632659"/>
    </source>
</evidence>
<feature type="transmembrane region" description="Helical" evidence="1">
    <location>
        <begin position="55"/>
        <end position="77"/>
    </location>
</feature>
<gene>
    <name evidence="2" type="ORF">H8702_09310</name>
</gene>
<proteinExistence type="predicted"/>
<organism evidence="2 3">
    <name type="scientific">Massiliimalia timonensis</name>
    <dbReference type="NCBI Taxonomy" id="1987501"/>
    <lineage>
        <taxon>Bacteria</taxon>
        <taxon>Bacillati</taxon>
        <taxon>Bacillota</taxon>
        <taxon>Clostridia</taxon>
        <taxon>Eubacteriales</taxon>
        <taxon>Oscillospiraceae</taxon>
        <taxon>Massiliimalia</taxon>
    </lineage>
</organism>
<feature type="transmembrane region" description="Helical" evidence="1">
    <location>
        <begin position="83"/>
        <end position="103"/>
    </location>
</feature>
<protein>
    <submittedName>
        <fullName evidence="2">Uncharacterized protein</fullName>
    </submittedName>
</protein>
<keyword evidence="1" id="KW-0812">Transmembrane</keyword>
<dbReference type="AlphaFoldDB" id="A0A8J6PDQ6"/>
<accession>A0A8J6PDQ6</accession>
<dbReference type="EMBL" id="JACRTL010000005">
    <property type="protein sequence ID" value="MBC8611303.1"/>
    <property type="molecule type" value="Genomic_DNA"/>
</dbReference>
<evidence type="ECO:0000313" key="2">
    <source>
        <dbReference type="EMBL" id="MBC8611303.1"/>
    </source>
</evidence>
<keyword evidence="3" id="KW-1185">Reference proteome</keyword>
<sequence length="123" mass="13907">MKYLGSVILIYAFVTLSGLLCTGLILGSFYCKKKLSQMNEEKWEAYFHSVSEVSYLIRFWIFYGFSLAVFSVIGYFVFLAFGFSHAGALAVLTAGVGIARTAFRFQKNKRDLLQKLARLKNCS</sequence>
<comment type="caution">
    <text evidence="2">The sequence shown here is derived from an EMBL/GenBank/DDBJ whole genome shotgun (WGS) entry which is preliminary data.</text>
</comment>
<keyword evidence="1" id="KW-1133">Transmembrane helix</keyword>
<reference evidence="2" key="1">
    <citation type="submission" date="2020-08" db="EMBL/GenBank/DDBJ databases">
        <title>Genome public.</title>
        <authorList>
            <person name="Liu C."/>
            <person name="Sun Q."/>
        </authorList>
    </citation>
    <scope>NUCLEOTIDE SEQUENCE</scope>
    <source>
        <strain evidence="2">NSJ-15</strain>
    </source>
</reference>